<dbReference type="GO" id="GO:0005576">
    <property type="term" value="C:extracellular region"/>
    <property type="evidence" value="ECO:0007669"/>
    <property type="project" value="UniProtKB-SubCell"/>
</dbReference>
<keyword evidence="7" id="KW-0378">Hydrolase</keyword>
<evidence type="ECO:0000256" key="5">
    <source>
        <dbReference type="ARBA" id="ARBA00022722"/>
    </source>
</evidence>
<reference evidence="12" key="1">
    <citation type="submission" date="2011-10" db="EMBL/GenBank/DDBJ databases">
        <authorList>
            <consortium name="Soft-shell Turtle Genome Consortium"/>
        </authorList>
    </citation>
    <scope>NUCLEOTIDE SEQUENCE [LARGE SCALE GENOMIC DNA]</scope>
    <source>
        <strain evidence="12">Daiwa-1</strain>
    </source>
</reference>
<sequence>MAHQGHPLLLLAWLATCLALASGETRYEKFLRQHVDYPESSAPDARTYCSQMMQRRGLASSTCKFTNSFVHAPAATISTICGSGGAPASGDLRDSNAAFAVTTCRLQGGSQKPPCRYNADVGTHRIRIACQEGLPVHYDRSL</sequence>
<proteinExistence type="inferred from homology"/>
<evidence type="ECO:0000256" key="1">
    <source>
        <dbReference type="ARBA" id="ARBA00004613"/>
    </source>
</evidence>
<protein>
    <recommendedName>
        <fullName evidence="3">Ribonuclease</fullName>
    </recommendedName>
</protein>
<dbReference type="GO" id="GO:0016787">
    <property type="term" value="F:hydrolase activity"/>
    <property type="evidence" value="ECO:0007669"/>
    <property type="project" value="UniProtKB-KW"/>
</dbReference>
<dbReference type="Proteomes" id="UP000007267">
    <property type="component" value="Unassembled WGS sequence"/>
</dbReference>
<evidence type="ECO:0000256" key="6">
    <source>
        <dbReference type="ARBA" id="ARBA00022759"/>
    </source>
</evidence>
<dbReference type="Ensembl" id="ENSPSIT00000000336.1">
    <property type="protein sequence ID" value="ENSPSIP00000000336.1"/>
    <property type="gene ID" value="ENSPSIG00000000335.1"/>
</dbReference>
<dbReference type="PANTHER" id="PTHR11437:SF10">
    <property type="entry name" value="ANGIOGENIN-RELATED"/>
    <property type="match status" value="1"/>
</dbReference>
<dbReference type="OMA" id="LMGHRYC"/>
<feature type="chain" id="PRO_5003901043" description="Ribonuclease" evidence="9">
    <location>
        <begin position="24"/>
        <end position="142"/>
    </location>
</feature>
<dbReference type="InterPro" id="IPR001427">
    <property type="entry name" value="RNaseA"/>
</dbReference>
<dbReference type="PRINTS" id="PR00794">
    <property type="entry name" value="RIBONUCLEASE"/>
</dbReference>
<name>K7EX26_PELSI</name>
<organism evidence="11 12">
    <name type="scientific">Pelodiscus sinensis</name>
    <name type="common">Chinese softshell turtle</name>
    <name type="synonym">Trionyx sinensis</name>
    <dbReference type="NCBI Taxonomy" id="13735"/>
    <lineage>
        <taxon>Eukaryota</taxon>
        <taxon>Metazoa</taxon>
        <taxon>Chordata</taxon>
        <taxon>Craniata</taxon>
        <taxon>Vertebrata</taxon>
        <taxon>Euteleostomi</taxon>
        <taxon>Archelosauria</taxon>
        <taxon>Testudinata</taxon>
        <taxon>Testudines</taxon>
        <taxon>Cryptodira</taxon>
        <taxon>Trionychia</taxon>
        <taxon>Trionychidae</taxon>
        <taxon>Pelodiscus</taxon>
    </lineage>
</organism>
<dbReference type="HOGENOM" id="CLU_117006_3_1_1"/>
<dbReference type="SMART" id="SM00092">
    <property type="entry name" value="RNAse_Pc"/>
    <property type="match status" value="1"/>
</dbReference>
<dbReference type="InterPro" id="IPR023412">
    <property type="entry name" value="RNaseA_domain"/>
</dbReference>
<dbReference type="CDD" id="cd06265">
    <property type="entry name" value="RNase_A_canonical"/>
    <property type="match status" value="1"/>
</dbReference>
<dbReference type="eggNOG" id="ENOG502S9Q1">
    <property type="taxonomic scope" value="Eukaryota"/>
</dbReference>
<dbReference type="GO" id="GO:0004519">
    <property type="term" value="F:endonuclease activity"/>
    <property type="evidence" value="ECO:0007669"/>
    <property type="project" value="UniProtKB-KW"/>
</dbReference>
<evidence type="ECO:0000256" key="8">
    <source>
        <dbReference type="ARBA" id="ARBA00023157"/>
    </source>
</evidence>
<dbReference type="STRING" id="13735.ENSPSIP00000000336"/>
<dbReference type="EMBL" id="AGCU01024466">
    <property type="status" value="NOT_ANNOTATED_CDS"/>
    <property type="molecule type" value="Genomic_DNA"/>
</dbReference>
<dbReference type="GO" id="GO:0004540">
    <property type="term" value="F:RNA nuclease activity"/>
    <property type="evidence" value="ECO:0007669"/>
    <property type="project" value="TreeGrafter"/>
</dbReference>
<keyword evidence="12" id="KW-1185">Reference proteome</keyword>
<keyword evidence="9" id="KW-0732">Signal</keyword>
<dbReference type="GeneTree" id="ENSGT00940000157645"/>
<feature type="domain" description="Ribonuclease A-domain" evidence="10">
    <location>
        <begin position="23"/>
        <end position="142"/>
    </location>
</feature>
<evidence type="ECO:0000256" key="7">
    <source>
        <dbReference type="ARBA" id="ARBA00022801"/>
    </source>
</evidence>
<dbReference type="GO" id="GO:0050830">
    <property type="term" value="P:defense response to Gram-positive bacterium"/>
    <property type="evidence" value="ECO:0007669"/>
    <property type="project" value="TreeGrafter"/>
</dbReference>
<evidence type="ECO:0000259" key="10">
    <source>
        <dbReference type="SMART" id="SM00092"/>
    </source>
</evidence>
<dbReference type="InterPro" id="IPR036816">
    <property type="entry name" value="RNaseA-like_dom_sf"/>
</dbReference>
<dbReference type="GeneID" id="102445201"/>
<evidence type="ECO:0000256" key="4">
    <source>
        <dbReference type="ARBA" id="ARBA00022525"/>
    </source>
</evidence>
<dbReference type="OrthoDB" id="8573660at2759"/>
<comment type="subcellular location">
    <subcellularLocation>
        <location evidence="1">Secreted</location>
    </subcellularLocation>
</comment>
<dbReference type="AlphaFoldDB" id="K7EX26"/>
<keyword evidence="6" id="KW-0255">Endonuclease</keyword>
<dbReference type="PANTHER" id="PTHR11437">
    <property type="entry name" value="RIBONUCLEASE"/>
    <property type="match status" value="1"/>
</dbReference>
<evidence type="ECO:0000256" key="3">
    <source>
        <dbReference type="ARBA" id="ARBA00022214"/>
    </source>
</evidence>
<evidence type="ECO:0000256" key="2">
    <source>
        <dbReference type="ARBA" id="ARBA00005600"/>
    </source>
</evidence>
<dbReference type="KEGG" id="pss:102445201"/>
<evidence type="ECO:0000313" key="11">
    <source>
        <dbReference type="Ensembl" id="ENSPSIP00000000336.1"/>
    </source>
</evidence>
<evidence type="ECO:0000256" key="9">
    <source>
        <dbReference type="SAM" id="SignalP"/>
    </source>
</evidence>
<evidence type="ECO:0000313" key="12">
    <source>
        <dbReference type="Proteomes" id="UP000007267"/>
    </source>
</evidence>
<dbReference type="Pfam" id="PF00074">
    <property type="entry name" value="RnaseA"/>
    <property type="match status" value="1"/>
</dbReference>
<accession>K7EX26</accession>
<dbReference type="SUPFAM" id="SSF54076">
    <property type="entry name" value="RNase A-like"/>
    <property type="match status" value="1"/>
</dbReference>
<reference evidence="11" key="4">
    <citation type="submission" date="2025-09" db="UniProtKB">
        <authorList>
            <consortium name="Ensembl"/>
        </authorList>
    </citation>
    <scope>IDENTIFICATION</scope>
</reference>
<dbReference type="RefSeq" id="XP_006113899.1">
    <property type="nucleotide sequence ID" value="XM_006113837.3"/>
</dbReference>
<feature type="signal peptide" evidence="9">
    <location>
        <begin position="1"/>
        <end position="23"/>
    </location>
</feature>
<dbReference type="GO" id="GO:0003676">
    <property type="term" value="F:nucleic acid binding"/>
    <property type="evidence" value="ECO:0007669"/>
    <property type="project" value="InterPro"/>
</dbReference>
<keyword evidence="8" id="KW-1015">Disulfide bond</keyword>
<reference evidence="11" key="3">
    <citation type="submission" date="2025-08" db="UniProtKB">
        <authorList>
            <consortium name="Ensembl"/>
        </authorList>
    </citation>
    <scope>IDENTIFICATION</scope>
</reference>
<keyword evidence="5" id="KW-0540">Nuclease</keyword>
<dbReference type="Gene3D" id="3.10.130.10">
    <property type="entry name" value="Ribonuclease A-like domain"/>
    <property type="match status" value="1"/>
</dbReference>
<dbReference type="FunFam" id="3.10.130.10:FF:000001">
    <property type="entry name" value="Ribonuclease pancreatic"/>
    <property type="match status" value="1"/>
</dbReference>
<comment type="similarity">
    <text evidence="2">Belongs to the pancreatic ribonuclease family.</text>
</comment>
<reference evidence="12" key="2">
    <citation type="journal article" date="2013" name="Nat. Genet.">
        <title>The draft genomes of soft-shell turtle and green sea turtle yield insights into the development and evolution of the turtle-specific body plan.</title>
        <authorList>
            <person name="Wang Z."/>
            <person name="Pascual-Anaya J."/>
            <person name="Zadissa A."/>
            <person name="Li W."/>
            <person name="Niimura Y."/>
            <person name="Huang Z."/>
            <person name="Li C."/>
            <person name="White S."/>
            <person name="Xiong Z."/>
            <person name="Fang D."/>
            <person name="Wang B."/>
            <person name="Ming Y."/>
            <person name="Chen Y."/>
            <person name="Zheng Y."/>
            <person name="Kuraku S."/>
            <person name="Pignatelli M."/>
            <person name="Herrero J."/>
            <person name="Beal K."/>
            <person name="Nozawa M."/>
            <person name="Li Q."/>
            <person name="Wang J."/>
            <person name="Zhang H."/>
            <person name="Yu L."/>
            <person name="Shigenobu S."/>
            <person name="Wang J."/>
            <person name="Liu J."/>
            <person name="Flicek P."/>
            <person name="Searle S."/>
            <person name="Wang J."/>
            <person name="Kuratani S."/>
            <person name="Yin Y."/>
            <person name="Aken B."/>
            <person name="Zhang G."/>
            <person name="Irie N."/>
        </authorList>
    </citation>
    <scope>NUCLEOTIDE SEQUENCE [LARGE SCALE GENOMIC DNA]</scope>
    <source>
        <strain evidence="12">Daiwa-1</strain>
    </source>
</reference>
<keyword evidence="4" id="KW-0964">Secreted</keyword>